<evidence type="ECO:0000256" key="2">
    <source>
        <dbReference type="ARBA" id="ARBA00022801"/>
    </source>
</evidence>
<reference evidence="4" key="1">
    <citation type="journal article" date="2022" name="Int. J. Syst. Evol. Microbiol.">
        <title>A novel species of lactic acid bacteria, Ligilactobacillus pabuli sp. nov., isolated from alfalfa silage.</title>
        <authorList>
            <person name="Tohno M."/>
            <person name="Tanizawa Y."/>
            <person name="Sawada H."/>
            <person name="Sakamoto M."/>
            <person name="Ohkuma M."/>
            <person name="Kobayashi H."/>
        </authorList>
    </citation>
    <scope>NUCLEOTIDE SEQUENCE</scope>
    <source>
        <strain evidence="4">AF129</strain>
    </source>
</reference>
<organism evidence="4 5">
    <name type="scientific">Ligilactobacillus pabuli</name>
    <dbReference type="NCBI Taxonomy" id="2886039"/>
    <lineage>
        <taxon>Bacteria</taxon>
        <taxon>Bacillati</taxon>
        <taxon>Bacillota</taxon>
        <taxon>Bacilli</taxon>
        <taxon>Lactobacillales</taxon>
        <taxon>Lactobacillaceae</taxon>
        <taxon>Ligilactobacillus</taxon>
    </lineage>
</organism>
<dbReference type="EMBL" id="BQXH01000010">
    <property type="protein sequence ID" value="GKS81586.1"/>
    <property type="molecule type" value="Genomic_DNA"/>
</dbReference>
<evidence type="ECO:0000313" key="5">
    <source>
        <dbReference type="Proteomes" id="UP001055149"/>
    </source>
</evidence>
<evidence type="ECO:0000259" key="3">
    <source>
        <dbReference type="Pfam" id="PF02230"/>
    </source>
</evidence>
<comment type="similarity">
    <text evidence="1">Belongs to the AB hydrolase superfamily. AB hydrolase 2 family.</text>
</comment>
<protein>
    <submittedName>
        <fullName evidence="4">Phospholipase</fullName>
    </submittedName>
</protein>
<dbReference type="SUPFAM" id="SSF53474">
    <property type="entry name" value="alpha/beta-Hydrolases"/>
    <property type="match status" value="1"/>
</dbReference>
<proteinExistence type="inferred from homology"/>
<evidence type="ECO:0000313" key="4">
    <source>
        <dbReference type="EMBL" id="GKS81586.1"/>
    </source>
</evidence>
<dbReference type="InterPro" id="IPR003140">
    <property type="entry name" value="PLipase/COase/thioEstase"/>
</dbReference>
<name>A0ABQ5JI82_9LACO</name>
<keyword evidence="5" id="KW-1185">Reference proteome</keyword>
<dbReference type="RefSeq" id="WP_244055323.1">
    <property type="nucleotide sequence ID" value="NZ_BQXH01000010.1"/>
</dbReference>
<dbReference type="InterPro" id="IPR050565">
    <property type="entry name" value="LYPA1-2/EST-like"/>
</dbReference>
<dbReference type="Pfam" id="PF02230">
    <property type="entry name" value="Abhydrolase_2"/>
    <property type="match status" value="1"/>
</dbReference>
<accession>A0ABQ5JI82</accession>
<dbReference type="PANTHER" id="PTHR10655">
    <property type="entry name" value="LYSOPHOSPHOLIPASE-RELATED"/>
    <property type="match status" value="1"/>
</dbReference>
<dbReference type="Proteomes" id="UP001055149">
    <property type="component" value="Unassembled WGS sequence"/>
</dbReference>
<gene>
    <name evidence="4" type="ORF">LPAF129_12720</name>
</gene>
<sequence length="212" mass="23912">MKYLYRLNYPENWDAATPVAIALHGMGTDYHDLQPVLDEIAPTEIQISVQGDLPFQQGYMFFKTDFVRGTSAEQDTIGSTVKNVHDFICELLAQEGLNDHPLHYLGFSQGAILGTGLVTAYPDLFDQVELFSGRLPQFIEAQLTSDLSGQHQSPRIFISQGLLDPLFHPEVGRHLNEIFSQHFSHVHYHEYQVGHGIAPQTLRDVLAENQNH</sequence>
<dbReference type="Gene3D" id="3.40.50.1820">
    <property type="entry name" value="alpha/beta hydrolase"/>
    <property type="match status" value="1"/>
</dbReference>
<feature type="domain" description="Phospholipase/carboxylesterase/thioesterase" evidence="3">
    <location>
        <begin position="15"/>
        <end position="206"/>
    </location>
</feature>
<keyword evidence="2" id="KW-0378">Hydrolase</keyword>
<dbReference type="InterPro" id="IPR029058">
    <property type="entry name" value="AB_hydrolase_fold"/>
</dbReference>
<evidence type="ECO:0000256" key="1">
    <source>
        <dbReference type="ARBA" id="ARBA00006499"/>
    </source>
</evidence>
<dbReference type="PANTHER" id="PTHR10655:SF17">
    <property type="entry name" value="LYSOPHOSPHOLIPASE-LIKE PROTEIN 1"/>
    <property type="match status" value="1"/>
</dbReference>
<comment type="caution">
    <text evidence="4">The sequence shown here is derived from an EMBL/GenBank/DDBJ whole genome shotgun (WGS) entry which is preliminary data.</text>
</comment>